<accession>X1QN97</accession>
<reference evidence="1" key="1">
    <citation type="journal article" date="2014" name="Front. Microbiol.">
        <title>High frequency of phylogenetically diverse reductive dehalogenase-homologous genes in deep subseafloor sedimentary metagenomes.</title>
        <authorList>
            <person name="Kawai M."/>
            <person name="Futagami T."/>
            <person name="Toyoda A."/>
            <person name="Takaki Y."/>
            <person name="Nishi S."/>
            <person name="Hori S."/>
            <person name="Arai W."/>
            <person name="Tsubouchi T."/>
            <person name="Morono Y."/>
            <person name="Uchiyama I."/>
            <person name="Ito T."/>
            <person name="Fujiyama A."/>
            <person name="Inagaki F."/>
            <person name="Takami H."/>
        </authorList>
    </citation>
    <scope>NUCLEOTIDE SEQUENCE</scope>
    <source>
        <strain evidence="1">Expedition CK06-06</strain>
    </source>
</reference>
<organism evidence="1">
    <name type="scientific">marine sediment metagenome</name>
    <dbReference type="NCBI Taxonomy" id="412755"/>
    <lineage>
        <taxon>unclassified sequences</taxon>
        <taxon>metagenomes</taxon>
        <taxon>ecological metagenomes</taxon>
    </lineage>
</organism>
<gene>
    <name evidence="1" type="ORF">S06H3_61893</name>
</gene>
<proteinExistence type="predicted"/>
<evidence type="ECO:0000313" key="1">
    <source>
        <dbReference type="EMBL" id="GAI56261.1"/>
    </source>
</evidence>
<feature type="non-terminal residue" evidence="1">
    <location>
        <position position="1"/>
    </location>
</feature>
<comment type="caution">
    <text evidence="1">The sequence shown here is derived from an EMBL/GenBank/DDBJ whole genome shotgun (WGS) entry which is preliminary data.</text>
</comment>
<protein>
    <submittedName>
        <fullName evidence="1">Uncharacterized protein</fullName>
    </submittedName>
</protein>
<name>X1QN97_9ZZZZ</name>
<dbReference type="EMBL" id="BARV01040679">
    <property type="protein sequence ID" value="GAI56261.1"/>
    <property type="molecule type" value="Genomic_DNA"/>
</dbReference>
<dbReference type="AlphaFoldDB" id="X1QN97"/>
<sequence length="31" mass="3204">EKTAGPLSNPSNILNILFGSGNLNKPATGYD</sequence>